<dbReference type="InterPro" id="IPR032675">
    <property type="entry name" value="LRR_dom_sf"/>
</dbReference>
<dbReference type="CDD" id="cd09917">
    <property type="entry name" value="F-box_SF"/>
    <property type="match status" value="1"/>
</dbReference>
<protein>
    <recommendedName>
        <fullName evidence="3">F-box domain-containing protein</fullName>
    </recommendedName>
</protein>
<name>A0A9W9F462_9EURO</name>
<evidence type="ECO:0008006" key="3">
    <source>
        <dbReference type="Google" id="ProtNLM"/>
    </source>
</evidence>
<organism evidence="1 2">
    <name type="scientific">Penicillium angulare</name>
    <dbReference type="NCBI Taxonomy" id="116970"/>
    <lineage>
        <taxon>Eukaryota</taxon>
        <taxon>Fungi</taxon>
        <taxon>Dikarya</taxon>
        <taxon>Ascomycota</taxon>
        <taxon>Pezizomycotina</taxon>
        <taxon>Eurotiomycetes</taxon>
        <taxon>Eurotiomycetidae</taxon>
        <taxon>Eurotiales</taxon>
        <taxon>Aspergillaceae</taxon>
        <taxon>Penicillium</taxon>
    </lineage>
</organism>
<proteinExistence type="predicted"/>
<comment type="caution">
    <text evidence="1">The sequence shown here is derived from an EMBL/GenBank/DDBJ whole genome shotgun (WGS) entry which is preliminary data.</text>
</comment>
<accession>A0A9W9F462</accession>
<keyword evidence="2" id="KW-1185">Reference proteome</keyword>
<reference evidence="1" key="1">
    <citation type="submission" date="2022-11" db="EMBL/GenBank/DDBJ databases">
        <authorList>
            <person name="Petersen C."/>
        </authorList>
    </citation>
    <scope>NUCLEOTIDE SEQUENCE</scope>
    <source>
        <strain evidence="1">IBT 30069</strain>
    </source>
</reference>
<evidence type="ECO:0000313" key="1">
    <source>
        <dbReference type="EMBL" id="KAJ5093279.1"/>
    </source>
</evidence>
<dbReference type="Proteomes" id="UP001149165">
    <property type="component" value="Unassembled WGS sequence"/>
</dbReference>
<evidence type="ECO:0000313" key="2">
    <source>
        <dbReference type="Proteomes" id="UP001149165"/>
    </source>
</evidence>
<dbReference type="EMBL" id="JAPQKH010000006">
    <property type="protein sequence ID" value="KAJ5093279.1"/>
    <property type="molecule type" value="Genomic_DNA"/>
</dbReference>
<dbReference type="SUPFAM" id="SSF52047">
    <property type="entry name" value="RNI-like"/>
    <property type="match status" value="1"/>
</dbReference>
<dbReference type="AlphaFoldDB" id="A0A9W9F462"/>
<dbReference type="OrthoDB" id="4361124at2759"/>
<dbReference type="Gene3D" id="3.80.10.10">
    <property type="entry name" value="Ribonuclease Inhibitor"/>
    <property type="match status" value="1"/>
</dbReference>
<reference evidence="1" key="2">
    <citation type="journal article" date="2023" name="IMA Fungus">
        <title>Comparative genomic study of the Penicillium genus elucidates a diverse pangenome and 15 lateral gene transfer events.</title>
        <authorList>
            <person name="Petersen C."/>
            <person name="Sorensen T."/>
            <person name="Nielsen M.R."/>
            <person name="Sondergaard T.E."/>
            <person name="Sorensen J.L."/>
            <person name="Fitzpatrick D.A."/>
            <person name="Frisvad J.C."/>
            <person name="Nielsen K.L."/>
        </authorList>
    </citation>
    <scope>NUCLEOTIDE SEQUENCE</scope>
    <source>
        <strain evidence="1">IBT 30069</strain>
    </source>
</reference>
<gene>
    <name evidence="1" type="ORF">N7456_009140</name>
</gene>
<sequence length="499" mass="57641">MSDRPLVFPMEVWWMIVHYLREEKSPQHISRLAQTCKSFHKAMKHFIYQPVRLRGRDNAVRFARIVKRRPDLKRLIKEVRHDGDMGFTDFVNYSDPFYQVLSTLKNMETLVMRPKFRPEKKDWFKNVEQLLYQMYLSLKTDPEKAWEMLIGPLKNILEGEEYLGGPPCTWGDPYGIGWDPLAATANRDHETAVLYLTCDLVDRAYFCNAYLERAPAALRSCHIGTDSLQSPTCQLAILNFSIFELPHLRKLCITGARYDTTNEVFDPDGRMRYLEELTVLNCHIDIDGLISIIEYPDYLKSFTLRGPNYSNSLDPENDEYTKFAELLNEFHSKNLKSLDLDIYWGTKVGINLNRMISLNNLTVTPYSVVGVEAEATAGFSDALPPSLQKLTLRHEEGAPLPISNLYESISRGDLQQLREIVCQIPETIEDGQDKSKLRSELGSWKNRFQELEVQLDVVLVPYPLTMPNYDACSCENLEFYHRFPFHPRPPGTSTTEDEA</sequence>